<dbReference type="PROSITE" id="PS51897">
    <property type="entry name" value="ANNEXIN_2"/>
    <property type="match status" value="3"/>
</dbReference>
<dbReference type="InterPro" id="IPR037104">
    <property type="entry name" value="Annexin_sf"/>
</dbReference>
<dbReference type="GO" id="GO:0005634">
    <property type="term" value="C:nucleus"/>
    <property type="evidence" value="ECO:0000318"/>
    <property type="project" value="GO_Central"/>
</dbReference>
<dbReference type="GO" id="GO:0005737">
    <property type="term" value="C:cytoplasm"/>
    <property type="evidence" value="ECO:0000318"/>
    <property type="project" value="GO_Central"/>
</dbReference>
<dbReference type="GO" id="GO:0005544">
    <property type="term" value="F:calcium-dependent phospholipid binding"/>
    <property type="evidence" value="ECO:0000318"/>
    <property type="project" value="GO_Central"/>
</dbReference>
<reference evidence="6" key="2">
    <citation type="submission" date="2022-06" db="UniProtKB">
        <authorList>
            <consortium name="EnsemblMetazoa"/>
        </authorList>
    </citation>
    <scope>IDENTIFICATION</scope>
    <source>
        <strain evidence="6">PS312</strain>
    </source>
</reference>
<dbReference type="PRINTS" id="PR00196">
    <property type="entry name" value="ANNEXIN"/>
</dbReference>
<evidence type="ECO:0000256" key="4">
    <source>
        <dbReference type="ARBA" id="ARBA00023216"/>
    </source>
</evidence>
<accession>A0A2A6CHH4</accession>
<accession>A0A8R1U7H4</accession>
<dbReference type="FunFam" id="1.10.220.10:FF:000026">
    <property type="entry name" value="Annexin"/>
    <property type="match status" value="1"/>
</dbReference>
<dbReference type="GO" id="GO:0043652">
    <property type="term" value="P:engulfment of apoptotic cell"/>
    <property type="evidence" value="ECO:0007669"/>
    <property type="project" value="EnsemblMetazoa"/>
</dbReference>
<dbReference type="GO" id="GO:0005886">
    <property type="term" value="C:plasma membrane"/>
    <property type="evidence" value="ECO:0000318"/>
    <property type="project" value="GO_Central"/>
</dbReference>
<dbReference type="EnsemblMetazoa" id="PPA09908.1">
    <property type="protein sequence ID" value="PPA09908.1"/>
    <property type="gene ID" value="WBGene00099462"/>
</dbReference>
<evidence type="ECO:0000256" key="2">
    <source>
        <dbReference type="ARBA" id="ARBA00022737"/>
    </source>
</evidence>
<dbReference type="SUPFAM" id="SSF47874">
    <property type="entry name" value="Annexin"/>
    <property type="match status" value="1"/>
</dbReference>
<dbReference type="GO" id="GO:0008429">
    <property type="term" value="F:phosphatidylethanolamine binding"/>
    <property type="evidence" value="ECO:0000318"/>
    <property type="project" value="GO_Central"/>
</dbReference>
<dbReference type="AlphaFoldDB" id="A0A2A6CHH4"/>
<dbReference type="GO" id="GO:0005509">
    <property type="term" value="F:calcium ion binding"/>
    <property type="evidence" value="ECO:0007669"/>
    <property type="project" value="InterPro"/>
</dbReference>
<dbReference type="PANTHER" id="PTHR10502">
    <property type="entry name" value="ANNEXIN"/>
    <property type="match status" value="1"/>
</dbReference>
<dbReference type="GO" id="GO:0008201">
    <property type="term" value="F:heparin binding"/>
    <property type="evidence" value="ECO:0007669"/>
    <property type="project" value="EnsemblMetazoa"/>
</dbReference>
<dbReference type="Gene3D" id="1.10.220.10">
    <property type="entry name" value="Annexin"/>
    <property type="match status" value="3"/>
</dbReference>
<keyword evidence="5" id="KW-0111">Calcium/phospholipid-binding</keyword>
<protein>
    <submittedName>
        <fullName evidence="6">Nex-1</fullName>
    </submittedName>
</protein>
<proteinExistence type="inferred from homology"/>
<evidence type="ECO:0000313" key="6">
    <source>
        <dbReference type="EnsemblMetazoa" id="PPA09908.1"/>
    </source>
</evidence>
<sequence length="308" mass="33871">MTSSYYPIHEKAGFDADAYAEKIERALRAGDKVKGPYLRRYGKELDAALDKKFSGDAELLILALMKTPLAYDLEQLENAMKGMGTDENTLIEIICSRTPDQLKAITAHYNKDPKHAKCPLEKAIAGDTSGEFKDLLVALVGGSKDGGHSTNDVQAKDDAIRLYADGKAKLKGGAGSHFLHILATQNMYQLRKVFAEFEKLSGTSIETAIKKEFSGDLEKAYLTIVGATVNKQKFFAEQLHASMKGFGTRENDLVRVIVARSEVDLNLIREEFLHADFNKGKKTLEDTIKGDTSGVFRDTLLAICAGNQ</sequence>
<keyword evidence="2" id="KW-0677">Repeat</keyword>
<keyword evidence="7" id="KW-1185">Reference proteome</keyword>
<dbReference type="SMART" id="SM00335">
    <property type="entry name" value="ANX"/>
    <property type="match status" value="3"/>
</dbReference>
<dbReference type="InterPro" id="IPR018502">
    <property type="entry name" value="Annexin_repeat"/>
</dbReference>
<name>A0A2A6CHH4_PRIPA</name>
<reference evidence="7" key="1">
    <citation type="journal article" date="2008" name="Nat. Genet.">
        <title>The Pristionchus pacificus genome provides a unique perspective on nematode lifestyle and parasitism.</title>
        <authorList>
            <person name="Dieterich C."/>
            <person name="Clifton S.W."/>
            <person name="Schuster L.N."/>
            <person name="Chinwalla A."/>
            <person name="Delehaunty K."/>
            <person name="Dinkelacker I."/>
            <person name="Fulton L."/>
            <person name="Fulton R."/>
            <person name="Godfrey J."/>
            <person name="Minx P."/>
            <person name="Mitreva M."/>
            <person name="Roeseler W."/>
            <person name="Tian H."/>
            <person name="Witte H."/>
            <person name="Yang S.P."/>
            <person name="Wilson R.K."/>
            <person name="Sommer R.J."/>
        </authorList>
    </citation>
    <scope>NUCLEOTIDE SEQUENCE [LARGE SCALE GENOMIC DNA]</scope>
    <source>
        <strain evidence="7">PS312</strain>
    </source>
</reference>
<dbReference type="GO" id="GO:0012506">
    <property type="term" value="C:vesicle membrane"/>
    <property type="evidence" value="ECO:0000318"/>
    <property type="project" value="GO_Central"/>
</dbReference>
<dbReference type="OrthoDB" id="37886at2759"/>
<dbReference type="GO" id="GO:0005545">
    <property type="term" value="F:1-phosphatidylinositol binding"/>
    <property type="evidence" value="ECO:0007669"/>
    <property type="project" value="EnsemblMetazoa"/>
</dbReference>
<evidence type="ECO:0000256" key="5">
    <source>
        <dbReference type="ARBA" id="ARBA00023302"/>
    </source>
</evidence>
<comment type="similarity">
    <text evidence="1">Belongs to the annexin family.</text>
</comment>
<evidence type="ECO:0000313" key="7">
    <source>
        <dbReference type="Proteomes" id="UP000005239"/>
    </source>
</evidence>
<gene>
    <name evidence="6" type="primary">WBGene00099462</name>
</gene>
<dbReference type="FunFam" id="1.10.220.10:FF:000003">
    <property type="entry name" value="Annexin"/>
    <property type="match status" value="1"/>
</dbReference>
<dbReference type="Pfam" id="PF00191">
    <property type="entry name" value="Annexin"/>
    <property type="match status" value="3"/>
</dbReference>
<dbReference type="FunFam" id="1.10.220.10:FF:000002">
    <property type="entry name" value="Annexin"/>
    <property type="match status" value="1"/>
</dbReference>
<evidence type="ECO:0000256" key="1">
    <source>
        <dbReference type="ARBA" id="ARBA00007831"/>
    </source>
</evidence>
<dbReference type="InterPro" id="IPR001464">
    <property type="entry name" value="Annexin"/>
</dbReference>
<organism evidence="6 7">
    <name type="scientific">Pristionchus pacificus</name>
    <name type="common">Parasitic nematode worm</name>
    <dbReference type="NCBI Taxonomy" id="54126"/>
    <lineage>
        <taxon>Eukaryota</taxon>
        <taxon>Metazoa</taxon>
        <taxon>Ecdysozoa</taxon>
        <taxon>Nematoda</taxon>
        <taxon>Chromadorea</taxon>
        <taxon>Rhabditida</taxon>
        <taxon>Rhabditina</taxon>
        <taxon>Diplogasteromorpha</taxon>
        <taxon>Diplogasteroidea</taxon>
        <taxon>Neodiplogasteridae</taxon>
        <taxon>Pristionchus</taxon>
    </lineage>
</organism>
<dbReference type="Proteomes" id="UP000005239">
    <property type="component" value="Unassembled WGS sequence"/>
</dbReference>
<keyword evidence="3" id="KW-0106">Calcium</keyword>
<dbReference type="GO" id="GO:0001786">
    <property type="term" value="F:phosphatidylserine binding"/>
    <property type="evidence" value="ECO:0000318"/>
    <property type="project" value="GO_Central"/>
</dbReference>
<dbReference type="PANTHER" id="PTHR10502:SF97">
    <property type="entry name" value="ANNEXIN"/>
    <property type="match status" value="1"/>
</dbReference>
<evidence type="ECO:0000256" key="3">
    <source>
        <dbReference type="ARBA" id="ARBA00022837"/>
    </source>
</evidence>
<keyword evidence="4" id="KW-0041">Annexin</keyword>